<reference evidence="1 2" key="1">
    <citation type="submission" date="2016-12" db="EMBL/GenBank/DDBJ databases">
        <authorList>
            <person name="Song W.-J."/>
            <person name="Kurnit D.M."/>
        </authorList>
    </citation>
    <scope>NUCLEOTIDE SEQUENCE [LARGE SCALE GENOMIC DNA]</scope>
    <source>
        <strain evidence="1 2">STM7296</strain>
    </source>
</reference>
<dbReference type="Proteomes" id="UP000187012">
    <property type="component" value="Unassembled WGS sequence"/>
</dbReference>
<dbReference type="AlphaFoldDB" id="A0A1N7RYQ8"/>
<gene>
    <name evidence="1" type="ORF">BN2475_250090</name>
</gene>
<evidence type="ECO:0000313" key="1">
    <source>
        <dbReference type="EMBL" id="SIT40267.1"/>
    </source>
</evidence>
<organism evidence="1 2">
    <name type="scientific">Paraburkholderia ribeironis</name>
    <dbReference type="NCBI Taxonomy" id="1247936"/>
    <lineage>
        <taxon>Bacteria</taxon>
        <taxon>Pseudomonadati</taxon>
        <taxon>Pseudomonadota</taxon>
        <taxon>Betaproteobacteria</taxon>
        <taxon>Burkholderiales</taxon>
        <taxon>Burkholderiaceae</taxon>
        <taxon>Paraburkholderia</taxon>
    </lineage>
</organism>
<dbReference type="EMBL" id="CYGX02000025">
    <property type="protein sequence ID" value="SIT40267.1"/>
    <property type="molecule type" value="Genomic_DNA"/>
</dbReference>
<name>A0A1N7RYQ8_9BURK</name>
<accession>A0A1N7RYQ8</accession>
<evidence type="ECO:0000313" key="2">
    <source>
        <dbReference type="Proteomes" id="UP000187012"/>
    </source>
</evidence>
<keyword evidence="2" id="KW-1185">Reference proteome</keyword>
<proteinExistence type="predicted"/>
<dbReference type="STRING" id="1247936.BN2475_250090"/>
<protein>
    <submittedName>
        <fullName evidence="1">Uncharacterized protein</fullName>
    </submittedName>
</protein>
<sequence>MAGPARNVRVFGTVRSSDWQLPGIIVYSRWLQRVALTEASRTYCVRIAYVLRTYCVPEPSAVPRGRP</sequence>